<dbReference type="AlphaFoldDB" id="A0A849AF65"/>
<proteinExistence type="predicted"/>
<feature type="transmembrane region" description="Helical" evidence="1">
    <location>
        <begin position="180"/>
        <end position="199"/>
    </location>
</feature>
<name>A0A849AF65_9MICO</name>
<feature type="transmembrane region" description="Helical" evidence="1">
    <location>
        <begin position="156"/>
        <end position="174"/>
    </location>
</feature>
<keyword evidence="1" id="KW-0472">Membrane</keyword>
<accession>A0A849AF65</accession>
<gene>
    <name evidence="2" type="ORF">HJ588_04505</name>
</gene>
<evidence type="ECO:0008006" key="4">
    <source>
        <dbReference type="Google" id="ProtNLM"/>
    </source>
</evidence>
<keyword evidence="1" id="KW-0812">Transmembrane</keyword>
<keyword evidence="3" id="KW-1185">Reference proteome</keyword>
<evidence type="ECO:0000313" key="2">
    <source>
        <dbReference type="EMBL" id="NNG38537.1"/>
    </source>
</evidence>
<feature type="transmembrane region" description="Helical" evidence="1">
    <location>
        <begin position="20"/>
        <end position="38"/>
    </location>
</feature>
<comment type="caution">
    <text evidence="2">The sequence shown here is derived from an EMBL/GenBank/DDBJ whole genome shotgun (WGS) entry which is preliminary data.</text>
</comment>
<sequence length="257" mass="27693">MHWFAHWWTHEIVHGHKGPLLLALIAFVVTFLTTRTITRLIRAGKGPFHNLSSGGVHLHHSTPGTLLLVAGAFTAIGADGRTPLNYVSAAMVGVGASLVLDEFAMIFHLQDVYWAQEGQLSVNVVTLSAACVGLAVAGVSPVGVPGLSGTDRFVRGGVAAALVIHLVLVAITALKGKYPTALVGMFLAPLSWYAAVRLARPHSPWARKFYSAKRIQHATRRADAFDERWYPMRKRWDDLIGGAPSEPDPTVSPTPGK</sequence>
<feature type="transmembrane region" description="Helical" evidence="1">
    <location>
        <begin position="86"/>
        <end position="108"/>
    </location>
</feature>
<organism evidence="2 3">
    <name type="scientific">Flexivirga aerilata</name>
    <dbReference type="NCBI Taxonomy" id="1656889"/>
    <lineage>
        <taxon>Bacteria</taxon>
        <taxon>Bacillati</taxon>
        <taxon>Actinomycetota</taxon>
        <taxon>Actinomycetes</taxon>
        <taxon>Micrococcales</taxon>
        <taxon>Dermacoccaceae</taxon>
        <taxon>Flexivirga</taxon>
    </lineage>
</organism>
<keyword evidence="1" id="KW-1133">Transmembrane helix</keyword>
<feature type="transmembrane region" description="Helical" evidence="1">
    <location>
        <begin position="120"/>
        <end position="144"/>
    </location>
</feature>
<dbReference type="Proteomes" id="UP000557772">
    <property type="component" value="Unassembled WGS sequence"/>
</dbReference>
<reference evidence="2 3" key="1">
    <citation type="submission" date="2020-05" db="EMBL/GenBank/DDBJ databases">
        <title>Flexivirga sp. ID2601S isolated from air conditioner.</title>
        <authorList>
            <person name="Kim D.H."/>
        </authorList>
    </citation>
    <scope>NUCLEOTIDE SEQUENCE [LARGE SCALE GENOMIC DNA]</scope>
    <source>
        <strain evidence="2 3">ID2601S</strain>
    </source>
</reference>
<evidence type="ECO:0000313" key="3">
    <source>
        <dbReference type="Proteomes" id="UP000557772"/>
    </source>
</evidence>
<dbReference type="EMBL" id="JABENB010000001">
    <property type="protein sequence ID" value="NNG38537.1"/>
    <property type="molecule type" value="Genomic_DNA"/>
</dbReference>
<dbReference type="RefSeq" id="WP_171152420.1">
    <property type="nucleotide sequence ID" value="NZ_JABENB010000001.1"/>
</dbReference>
<protein>
    <recommendedName>
        <fullName evidence="4">Integral membrane protein</fullName>
    </recommendedName>
</protein>
<evidence type="ECO:0000256" key="1">
    <source>
        <dbReference type="SAM" id="Phobius"/>
    </source>
</evidence>